<accession>A0A9W6G4S7</accession>
<reference evidence="2" key="1">
    <citation type="submission" date="2022-12" db="EMBL/GenBank/DDBJ databases">
        <title>Reference genome sequencing for broad-spectrum identification of bacterial and archaeal isolates by mass spectrometry.</title>
        <authorList>
            <person name="Sekiguchi Y."/>
            <person name="Tourlousse D.M."/>
        </authorList>
    </citation>
    <scope>NUCLEOTIDE SEQUENCE</scope>
    <source>
        <strain evidence="2">LLR39Z86</strain>
    </source>
</reference>
<evidence type="ECO:0000313" key="3">
    <source>
        <dbReference type="Proteomes" id="UP001144313"/>
    </source>
</evidence>
<protein>
    <submittedName>
        <fullName evidence="2">Uncharacterized protein</fullName>
    </submittedName>
</protein>
<name>A0A9W6G4S7_9ACTN</name>
<dbReference type="EMBL" id="BSDT01000001">
    <property type="protein sequence ID" value="GLI40521.1"/>
    <property type="molecule type" value="Genomic_DNA"/>
</dbReference>
<evidence type="ECO:0000313" key="2">
    <source>
        <dbReference type="EMBL" id="GLI40521.1"/>
    </source>
</evidence>
<sequence>MSASAARVQNPGRFGALNSVPGEPKQEVQVTAHLASSHHVSRIAESGVAYIAPASQGWHREVTPA</sequence>
<evidence type="ECO:0000256" key="1">
    <source>
        <dbReference type="SAM" id="MobiDB-lite"/>
    </source>
</evidence>
<comment type="caution">
    <text evidence="2">The sequence shown here is derived from an EMBL/GenBank/DDBJ whole genome shotgun (WGS) entry which is preliminary data.</text>
</comment>
<organism evidence="2 3">
    <name type="scientific">Glycomyces algeriensis</name>
    <dbReference type="NCBI Taxonomy" id="256037"/>
    <lineage>
        <taxon>Bacteria</taxon>
        <taxon>Bacillati</taxon>
        <taxon>Actinomycetota</taxon>
        <taxon>Actinomycetes</taxon>
        <taxon>Glycomycetales</taxon>
        <taxon>Glycomycetaceae</taxon>
        <taxon>Glycomyces</taxon>
    </lineage>
</organism>
<gene>
    <name evidence="2" type="ORF">GALLR39Z86_03710</name>
</gene>
<keyword evidence="3" id="KW-1185">Reference proteome</keyword>
<feature type="region of interest" description="Disordered" evidence="1">
    <location>
        <begin position="1"/>
        <end position="25"/>
    </location>
</feature>
<dbReference type="AlphaFoldDB" id="A0A9W6G4S7"/>
<dbReference type="Proteomes" id="UP001144313">
    <property type="component" value="Unassembled WGS sequence"/>
</dbReference>
<proteinExistence type="predicted"/>